<gene>
    <name evidence="5" type="ORF">ACFOD4_05280</name>
</gene>
<dbReference type="PANTHER" id="PTHR30483:SF6">
    <property type="entry name" value="PERIPLASMIC BINDING PROTEIN OF ABC TRANSPORTER FOR NATURAL AMINO ACIDS"/>
    <property type="match status" value="1"/>
</dbReference>
<dbReference type="PROSITE" id="PS51318">
    <property type="entry name" value="TAT"/>
    <property type="match status" value="1"/>
</dbReference>
<accession>A0ABV7G2C3</accession>
<feature type="domain" description="Leucine-binding protein" evidence="4">
    <location>
        <begin position="34"/>
        <end position="378"/>
    </location>
</feature>
<name>A0ABV7G2C3_9PROT</name>
<dbReference type="EMBL" id="JBHRTN010000007">
    <property type="protein sequence ID" value="MFC3124467.1"/>
    <property type="molecule type" value="Genomic_DNA"/>
</dbReference>
<evidence type="ECO:0000259" key="4">
    <source>
        <dbReference type="Pfam" id="PF13458"/>
    </source>
</evidence>
<reference evidence="6" key="1">
    <citation type="journal article" date="2019" name="Int. J. Syst. Evol. Microbiol.">
        <title>The Global Catalogue of Microorganisms (GCM) 10K type strain sequencing project: providing services to taxonomists for standard genome sequencing and annotation.</title>
        <authorList>
            <consortium name="The Broad Institute Genomics Platform"/>
            <consortium name="The Broad Institute Genome Sequencing Center for Infectious Disease"/>
            <person name="Wu L."/>
            <person name="Ma J."/>
        </authorList>
    </citation>
    <scope>NUCLEOTIDE SEQUENCE [LARGE SCALE GENOMIC DNA]</scope>
    <source>
        <strain evidence="6">KCTC 52094</strain>
    </source>
</reference>
<evidence type="ECO:0000256" key="1">
    <source>
        <dbReference type="ARBA" id="ARBA00010062"/>
    </source>
</evidence>
<protein>
    <submittedName>
        <fullName evidence="5">ABC transporter substrate-binding protein</fullName>
    </submittedName>
</protein>
<dbReference type="PANTHER" id="PTHR30483">
    <property type="entry name" value="LEUCINE-SPECIFIC-BINDING PROTEIN"/>
    <property type="match status" value="1"/>
</dbReference>
<keyword evidence="3" id="KW-0029">Amino-acid transport</keyword>
<dbReference type="InterPro" id="IPR006311">
    <property type="entry name" value="TAT_signal"/>
</dbReference>
<comment type="similarity">
    <text evidence="1">Belongs to the leucine-binding protein family.</text>
</comment>
<evidence type="ECO:0000256" key="2">
    <source>
        <dbReference type="ARBA" id="ARBA00022729"/>
    </source>
</evidence>
<organism evidence="5 6">
    <name type="scientific">Teichococcus globiformis</name>
    <dbReference type="NCBI Taxonomy" id="2307229"/>
    <lineage>
        <taxon>Bacteria</taxon>
        <taxon>Pseudomonadati</taxon>
        <taxon>Pseudomonadota</taxon>
        <taxon>Alphaproteobacteria</taxon>
        <taxon>Acetobacterales</taxon>
        <taxon>Roseomonadaceae</taxon>
        <taxon>Roseomonas</taxon>
    </lineage>
</organism>
<proteinExistence type="inferred from homology"/>
<evidence type="ECO:0000256" key="3">
    <source>
        <dbReference type="ARBA" id="ARBA00022970"/>
    </source>
</evidence>
<keyword evidence="2" id="KW-0732">Signal</keyword>
<dbReference type="InterPro" id="IPR051010">
    <property type="entry name" value="BCAA_transport"/>
</dbReference>
<dbReference type="RefSeq" id="WP_379594894.1">
    <property type="nucleotide sequence ID" value="NZ_JBHRTN010000007.1"/>
</dbReference>
<dbReference type="Gene3D" id="3.40.50.2300">
    <property type="match status" value="2"/>
</dbReference>
<keyword evidence="6" id="KW-1185">Reference proteome</keyword>
<dbReference type="SUPFAM" id="SSF53822">
    <property type="entry name" value="Periplasmic binding protein-like I"/>
    <property type="match status" value="1"/>
</dbReference>
<comment type="caution">
    <text evidence="5">The sequence shown here is derived from an EMBL/GenBank/DDBJ whole genome shotgun (WGS) entry which is preliminary data.</text>
</comment>
<evidence type="ECO:0000313" key="6">
    <source>
        <dbReference type="Proteomes" id="UP001595593"/>
    </source>
</evidence>
<evidence type="ECO:0000313" key="5">
    <source>
        <dbReference type="EMBL" id="MFC3124467.1"/>
    </source>
</evidence>
<keyword evidence="3" id="KW-0813">Transport</keyword>
<dbReference type="InterPro" id="IPR028082">
    <property type="entry name" value="Peripla_BP_I"/>
</dbReference>
<sequence>MPHAKRRHFLAGGAALLAPLALPARHTRAQSQAPIRIGVLADFSGPYRDTSGPTALACAAQAARDLDLSARGIAVEMLQGDHQNKPDVALAMARQWIDQGGVDMICEVNNSAIAFAIAGLVQEKNKVQVNTGALSAALTGERCSANTVHWTADTWMLANTVGRATVRNGGDSWFLIVADYAFGHQMERDLRRFVENSGGQVTGSARFPFPGTTDFASYLVQAQRSRAKVVGLLMAGTDMVNCIKQAREFGVTQRGTRLAGTPMFVTDIHSLGLETAQGLLLSEAFYWDLNDRTRRFTERVKPHVGGNWPNQEHAGTYSGVLHYLKAVSDMGVAAARASGADLVNRMKAMPTDDDCFGPGTLRQDGRKLHPSYLFEVKAPGESRGPWDYYKLQGTVSAEEAFRPLSEGGCPLVKR</sequence>
<dbReference type="CDD" id="cd06327">
    <property type="entry name" value="PBP1_SBP-like"/>
    <property type="match status" value="1"/>
</dbReference>
<dbReference type="InterPro" id="IPR028081">
    <property type="entry name" value="Leu-bd"/>
</dbReference>
<dbReference type="Proteomes" id="UP001595593">
    <property type="component" value="Unassembled WGS sequence"/>
</dbReference>
<dbReference type="Pfam" id="PF13458">
    <property type="entry name" value="Peripla_BP_6"/>
    <property type="match status" value="1"/>
</dbReference>